<keyword evidence="2" id="KW-1185">Reference proteome</keyword>
<dbReference type="AlphaFoldDB" id="L8H860"/>
<dbReference type="SUPFAM" id="SSF56672">
    <property type="entry name" value="DNA/RNA polymerases"/>
    <property type="match status" value="1"/>
</dbReference>
<dbReference type="RefSeq" id="XP_004346629.1">
    <property type="nucleotide sequence ID" value="XM_004346579.1"/>
</dbReference>
<dbReference type="VEuPathDB" id="AmoebaDB:ACA1_231410"/>
<dbReference type="InterPro" id="IPR043502">
    <property type="entry name" value="DNA/RNA_pol_sf"/>
</dbReference>
<dbReference type="OrthoDB" id="430238at2759"/>
<gene>
    <name evidence="1" type="ORF">ACA1_231410</name>
</gene>
<reference evidence="1 2" key="1">
    <citation type="journal article" date="2013" name="Genome Biol.">
        <title>Genome of Acanthamoeba castellanii highlights extensive lateral gene transfer and early evolution of tyrosine kinase signaling.</title>
        <authorList>
            <person name="Clarke M."/>
            <person name="Lohan A.J."/>
            <person name="Liu B."/>
            <person name="Lagkouvardos I."/>
            <person name="Roy S."/>
            <person name="Zafar N."/>
            <person name="Bertelli C."/>
            <person name="Schilde C."/>
            <person name="Kianianmomeni A."/>
            <person name="Burglin T.R."/>
            <person name="Frech C."/>
            <person name="Turcotte B."/>
            <person name="Kopec K.O."/>
            <person name="Synnott J.M."/>
            <person name="Choo C."/>
            <person name="Paponov I."/>
            <person name="Finkler A."/>
            <person name="Soon Heng Tan C."/>
            <person name="Hutchins A.P."/>
            <person name="Weinmeier T."/>
            <person name="Rattei T."/>
            <person name="Chu J.S."/>
            <person name="Gimenez G."/>
            <person name="Irimia M."/>
            <person name="Rigden D.J."/>
            <person name="Fitzpatrick D.A."/>
            <person name="Lorenzo-Morales J."/>
            <person name="Bateman A."/>
            <person name="Chiu C.H."/>
            <person name="Tang P."/>
            <person name="Hegemann P."/>
            <person name="Fromm H."/>
            <person name="Raoult D."/>
            <person name="Greub G."/>
            <person name="Miranda-Saavedra D."/>
            <person name="Chen N."/>
            <person name="Nash P."/>
            <person name="Ginger M.L."/>
            <person name="Horn M."/>
            <person name="Schaap P."/>
            <person name="Caler L."/>
            <person name="Loftus B."/>
        </authorList>
    </citation>
    <scope>NUCLEOTIDE SEQUENCE [LARGE SCALE GENOMIC DNA]</scope>
    <source>
        <strain evidence="1 2">Neff</strain>
    </source>
</reference>
<dbReference type="GeneID" id="14922593"/>
<dbReference type="InterPro" id="IPR043128">
    <property type="entry name" value="Rev_trsase/Diguanyl_cyclase"/>
</dbReference>
<name>L8H860_ACACF</name>
<sequence length="112" mass="12730">MQLWDMGVHSYAVSNAPATFQQDMDLVLSSLTWHLHDVDKVFERLHDANMFMKPSKCFMCKERLPFLGHIVSNDSVSPDPNKTKALDKVEANYGVTELEFLSKAHVNVDTMS</sequence>
<accession>L8H860</accession>
<dbReference type="KEGG" id="acan:ACA1_231410"/>
<evidence type="ECO:0000313" key="1">
    <source>
        <dbReference type="EMBL" id="ELR21684.1"/>
    </source>
</evidence>
<dbReference type="Gene3D" id="3.30.70.270">
    <property type="match status" value="1"/>
</dbReference>
<dbReference type="Proteomes" id="UP000011083">
    <property type="component" value="Unassembled WGS sequence"/>
</dbReference>
<dbReference type="STRING" id="1257118.L8H860"/>
<proteinExistence type="predicted"/>
<protein>
    <submittedName>
        <fullName evidence="1">Pol polyprotein</fullName>
    </submittedName>
</protein>
<evidence type="ECO:0000313" key="2">
    <source>
        <dbReference type="Proteomes" id="UP000011083"/>
    </source>
</evidence>
<organism evidence="1 2">
    <name type="scientific">Acanthamoeba castellanii (strain ATCC 30010 / Neff)</name>
    <dbReference type="NCBI Taxonomy" id="1257118"/>
    <lineage>
        <taxon>Eukaryota</taxon>
        <taxon>Amoebozoa</taxon>
        <taxon>Discosea</taxon>
        <taxon>Longamoebia</taxon>
        <taxon>Centramoebida</taxon>
        <taxon>Acanthamoebidae</taxon>
        <taxon>Acanthamoeba</taxon>
    </lineage>
</organism>
<dbReference type="EMBL" id="KB007901">
    <property type="protein sequence ID" value="ELR21684.1"/>
    <property type="molecule type" value="Genomic_DNA"/>
</dbReference>